<evidence type="ECO:0000313" key="5">
    <source>
        <dbReference type="Proteomes" id="UP001489004"/>
    </source>
</evidence>
<feature type="region of interest" description="Disordered" evidence="1">
    <location>
        <begin position="598"/>
        <end position="631"/>
    </location>
</feature>
<dbReference type="Proteomes" id="UP001489004">
    <property type="component" value="Unassembled WGS sequence"/>
</dbReference>
<comment type="caution">
    <text evidence="4">The sequence shown here is derived from an EMBL/GenBank/DDBJ whole genome shotgun (WGS) entry which is preliminary data.</text>
</comment>
<dbReference type="Pfam" id="PF16201">
    <property type="entry name" value="NopRA1"/>
    <property type="match status" value="1"/>
</dbReference>
<feature type="domain" description="URB1 C-terminal" evidence="3">
    <location>
        <begin position="1526"/>
        <end position="1715"/>
    </location>
</feature>
<dbReference type="InterPro" id="IPR021714">
    <property type="entry name" value="URB1_N"/>
</dbReference>
<dbReference type="GO" id="GO:0000463">
    <property type="term" value="P:maturation of LSU-rRNA from tricistronic rRNA transcript (SSU-rRNA, 5.8S rRNA, LSU-rRNA)"/>
    <property type="evidence" value="ECO:0007669"/>
    <property type="project" value="TreeGrafter"/>
</dbReference>
<dbReference type="PANTHER" id="PTHR13500">
    <property type="entry name" value="NUCLEOLAR PRERIBOSOMAL-ASSOCIATED PROTEIN 1"/>
    <property type="match status" value="1"/>
</dbReference>
<feature type="compositionally biased region" description="Basic and acidic residues" evidence="1">
    <location>
        <begin position="1059"/>
        <end position="1073"/>
    </location>
</feature>
<feature type="compositionally biased region" description="Basic and acidic residues" evidence="1">
    <location>
        <begin position="693"/>
        <end position="709"/>
    </location>
</feature>
<feature type="region of interest" description="Disordered" evidence="1">
    <location>
        <begin position="1178"/>
        <end position="1233"/>
    </location>
</feature>
<dbReference type="PANTHER" id="PTHR13500:SF0">
    <property type="entry name" value="NUCLEOLAR PRE-RIBOSOMAL-ASSOCIATED PROTEIN 1"/>
    <property type="match status" value="1"/>
</dbReference>
<gene>
    <name evidence="4" type="ORF">WJX72_000751</name>
</gene>
<proteinExistence type="predicted"/>
<dbReference type="InterPro" id="IPR016024">
    <property type="entry name" value="ARM-type_fold"/>
</dbReference>
<dbReference type="EMBL" id="JALJOR010000008">
    <property type="protein sequence ID" value="KAK9812621.1"/>
    <property type="molecule type" value="Genomic_DNA"/>
</dbReference>
<feature type="region of interest" description="Disordered" evidence="1">
    <location>
        <begin position="1054"/>
        <end position="1075"/>
    </location>
</feature>
<dbReference type="Pfam" id="PF11707">
    <property type="entry name" value="Npa1"/>
    <property type="match status" value="1"/>
</dbReference>
<organism evidence="4 5">
    <name type="scientific">[Myrmecia] bisecta</name>
    <dbReference type="NCBI Taxonomy" id="41462"/>
    <lineage>
        <taxon>Eukaryota</taxon>
        <taxon>Viridiplantae</taxon>
        <taxon>Chlorophyta</taxon>
        <taxon>core chlorophytes</taxon>
        <taxon>Trebouxiophyceae</taxon>
        <taxon>Trebouxiales</taxon>
        <taxon>Trebouxiaceae</taxon>
        <taxon>Myrmecia</taxon>
    </lineage>
</organism>
<name>A0AAW1PGG9_9CHLO</name>
<evidence type="ECO:0000313" key="4">
    <source>
        <dbReference type="EMBL" id="KAK9812621.1"/>
    </source>
</evidence>
<feature type="compositionally biased region" description="Polar residues" evidence="1">
    <location>
        <begin position="1216"/>
        <end position="1228"/>
    </location>
</feature>
<dbReference type="InterPro" id="IPR039844">
    <property type="entry name" value="URB1"/>
</dbReference>
<reference evidence="4 5" key="1">
    <citation type="journal article" date="2024" name="Nat. Commun.">
        <title>Phylogenomics reveals the evolutionary origins of lichenization in chlorophyte algae.</title>
        <authorList>
            <person name="Puginier C."/>
            <person name="Libourel C."/>
            <person name="Otte J."/>
            <person name="Skaloud P."/>
            <person name="Haon M."/>
            <person name="Grisel S."/>
            <person name="Petersen M."/>
            <person name="Berrin J.G."/>
            <person name="Delaux P.M."/>
            <person name="Dal Grande F."/>
            <person name="Keller J."/>
        </authorList>
    </citation>
    <scope>NUCLEOTIDE SEQUENCE [LARGE SCALE GENOMIC DNA]</scope>
    <source>
        <strain evidence="4 5">SAG 2043</strain>
    </source>
</reference>
<keyword evidence="5" id="KW-1185">Reference proteome</keyword>
<evidence type="ECO:0000259" key="3">
    <source>
        <dbReference type="Pfam" id="PF16201"/>
    </source>
</evidence>
<feature type="domain" description="URB1 N-terminal" evidence="2">
    <location>
        <begin position="60"/>
        <end position="401"/>
    </location>
</feature>
<accession>A0AAW1PGG9</accession>
<dbReference type="GO" id="GO:0005730">
    <property type="term" value="C:nucleolus"/>
    <property type="evidence" value="ECO:0007669"/>
    <property type="project" value="TreeGrafter"/>
</dbReference>
<feature type="compositionally biased region" description="Basic and acidic residues" evidence="1">
    <location>
        <begin position="661"/>
        <end position="673"/>
    </location>
</feature>
<evidence type="ECO:0000259" key="2">
    <source>
        <dbReference type="Pfam" id="PF11707"/>
    </source>
</evidence>
<dbReference type="SUPFAM" id="SSF48371">
    <property type="entry name" value="ARM repeat"/>
    <property type="match status" value="1"/>
</dbReference>
<dbReference type="InterPro" id="IPR032436">
    <property type="entry name" value="URB1_C"/>
</dbReference>
<dbReference type="GO" id="GO:0000466">
    <property type="term" value="P:maturation of 5.8S rRNA from tricistronic rRNA transcript (SSU-rRNA, 5.8S rRNA, LSU-rRNA)"/>
    <property type="evidence" value="ECO:0007669"/>
    <property type="project" value="TreeGrafter"/>
</dbReference>
<protein>
    <submittedName>
        <fullName evidence="4">Uncharacterized protein</fullName>
    </submittedName>
</protein>
<sequence length="1772" mass="187879">MGEQGQAAGARTDLHMVVEALRANRDRATNLSGLAQLHKLLKGLNGHEVLQAYLEQSPTCTELQAIWDVQLSVNDHSITIALLQLLARMLQMPLANQPVLSADTATALDQLAHDVIARRLKAIYFNLGSDMRDRMVATLQLMAALAKRSTAAARELVQAFDFELPAFYKASLPPREQRDAPADQAQQWRRLWQHKDPLKRPTCSAFVDFAHALLASCNTALLAMVLPIRPLFAGWLNCLAQHPSASATATVRLLLDKVLVDDGSIPPHLQAEPFSITALTQLAQLSGQEDSESDAATAASQAAHDLLMALCTDPAHGLCPADRADSTEAEGRAADASLSGRSSASGRRRLLQLMQKLRATELSRHAQLLMAIAGRHPSMAAAFLAVAPYSLEPQLSVRWLATATLVGRLVEAAAAGAAPGFLQRAQRGERPPFMDSGAVRQLLRNLFPPCLTKAALSHGIQHSSPLVRYTTLCLLLRIFHTAEHALTDLNAALEAAAATPGQAATPLHPGAIAADVAQDNVTVPATPKVLFAAAHSQLTNAQEPGGRHTEGPATAFHLEAPWRGFSTRLRSAVRAYLPDPQALLSQFSAMHAAAVKEAASRPASQPAADVATEPSLKPPKLSKQAAMKQGPGATLGVQQAGMEAAEATQLDLEQRSMGPEHSSEAEGSERDGEMPPDECQSMSADDADFMEVGDGHSDSDTNEAERTEWRHAAQADAADLALAKLLGVLTAYQQLLPDAMGDSRFDAGRLLTQDVLSLSPQAVGCEGNPSETALWLGLLPACPPEDSAEERRCGEAVQSFLAEAVALVARRPHELHELTQSLLQPGALPAVLGFSPLAVCCLRQVLKVAESARLPASARAATAAYVSGVLSALLQLQADPHPLALVILLVVGEAESAAQLERLLSSLQDAGISNPLTPSDLVSLKTALSCAPAPAVEAACGREGGLTSLQEALVTSLKPVPTAQRAVAVRALVLQIRLPRISQPLQPDQLVVLFQLLEHTLQDKQADALACALELRALLAAYLVDDSAADADCIMNRSITQLLSSLLGITSQDGSASAVKEDQEREGGEDGRGSQEFGDLAQFAVCCMKTLGRIFKLGDRSEAEEALQRQLMQYLDTCIGDSLAALPNALRETPAFTQLAADVSSFATAVMRARVADAACVKCLRRLLAALLPSAASEEEGTDVGQAQQPGEGAGHAGLDEPNSTADIASGADASEMSNGDTDSNTDASEPVGGGVVNAEVSAIAGQVLGRLVSHSQFVAILLRPQAMALPALPPAAAKLLLPLTSILPAVDCELPGPGQLQAAPALAAKREIAELMETLLDLQESFADASQPPDLATQARALLPLLLSAYHATSTATDRALLRVMYVMDRQCRQAEQGETEGKSEVGEAAARLDGPLACAGFLFGEAARRAHEKGLLFPQVQHAPDDLTAQRQRVVEEHGALDARRMALATVHFLEHRTLAADELDPHDSVPQAGAAQHDADSSMALSASRCDAAYDPAFMLPFAVQALRTGLLTCQQLATNGLLSLCLRTLATEDPGLRGLAYEALAAALEALDREDFRAQAQMAMLLSCVRLSVTQPFQRLPAVAAVFLAEAAMQLLHPGSAMYPALNKLLLRKPAVDVQDVPLMYQLLMSGSQQHWLERCWLLRLLQAGLRSDLDAQIYRRRFVVELLMTVHDSALADSSVRDLAMGAICAVARAPAYAQDLAKKAGLLPWLASAAGKALIGDCTAISSHAQSTTEAPPALHNAFIEPGSARTSAAAAQLLQVLQRLP</sequence>
<feature type="region of interest" description="Disordered" evidence="1">
    <location>
        <begin position="652"/>
        <end position="709"/>
    </location>
</feature>
<evidence type="ECO:0000256" key="1">
    <source>
        <dbReference type="SAM" id="MobiDB-lite"/>
    </source>
</evidence>